<keyword evidence="1" id="KW-0175">Coiled coil</keyword>
<feature type="transmembrane region" description="Helical" evidence="2">
    <location>
        <begin position="3645"/>
        <end position="3664"/>
    </location>
</feature>
<evidence type="ECO:0000313" key="5">
    <source>
        <dbReference type="Proteomes" id="UP000220797"/>
    </source>
</evidence>
<gene>
    <name evidence="4" type="ORF">PGAL8A_00312000</name>
</gene>
<feature type="transmembrane region" description="Helical" evidence="2">
    <location>
        <begin position="333"/>
        <end position="350"/>
    </location>
</feature>
<name>A0A1J1GUI7_PLAGA</name>
<feature type="transmembrane region" description="Helical" evidence="2">
    <location>
        <begin position="159"/>
        <end position="178"/>
    </location>
</feature>
<feature type="transmembrane region" description="Helical" evidence="2">
    <location>
        <begin position="277"/>
        <end position="297"/>
    </location>
</feature>
<keyword evidence="2" id="KW-1133">Transmembrane helix</keyword>
<proteinExistence type="predicted"/>
<protein>
    <recommendedName>
        <fullName evidence="3">PI3K/PI4K catalytic domain-containing protein</fullName>
    </recommendedName>
</protein>
<feature type="transmembrane region" description="Helical" evidence="2">
    <location>
        <begin position="389"/>
        <end position="408"/>
    </location>
</feature>
<dbReference type="OrthoDB" id="381190at2759"/>
<dbReference type="GeneID" id="39731653"/>
<feature type="transmembrane region" description="Helical" evidence="2">
    <location>
        <begin position="761"/>
        <end position="785"/>
    </location>
</feature>
<dbReference type="InterPro" id="IPR000403">
    <property type="entry name" value="PI3/4_kinase_cat_dom"/>
</dbReference>
<organism evidence="4 5">
    <name type="scientific">Plasmodium gallinaceum</name>
    <dbReference type="NCBI Taxonomy" id="5849"/>
    <lineage>
        <taxon>Eukaryota</taxon>
        <taxon>Sar</taxon>
        <taxon>Alveolata</taxon>
        <taxon>Apicomplexa</taxon>
        <taxon>Aconoidasida</taxon>
        <taxon>Haemosporida</taxon>
        <taxon>Plasmodiidae</taxon>
        <taxon>Plasmodium</taxon>
        <taxon>Plasmodium (Haemamoeba)</taxon>
    </lineage>
</organism>
<dbReference type="InterPro" id="IPR011009">
    <property type="entry name" value="Kinase-like_dom_sf"/>
</dbReference>
<sequence length="4094" mass="499934">MKNVNKKYSGISQNLTKILSNVEIILNKNAENIFYVKNVICYFYFTYYITHSPIDDDSLRVLEKYKRKTFLIYNERLKLISDVILYILKNDIFCYNKVILNREFIILENYQNENYVIENYLNSVRKGKKEIFLDFLKIKIKNEELLPFMVLLCCSDYKYLENMCIFMIITLYVIYTFLEKYNVKTKLLKEEMNIFQVDKLYLYISDRYKMDGYFMCTNKVINIVLSFYINLLNIGKNEILNIINGKVVFENINKNKVKYKNSIILSRLIESSIDKNIMYEKLQFLFITICNGLLLILENLVCVNYLTFVILDIFILISKYYPSFIKKNIEKFISIFCKFVLNSQLFFFFINKLQGIFKNEKLLTFEVYSKTINYILEKLDKNYDNVQELFLLLFFYIIYIKLFLVKLLKNNTHIINFLLLSLNYLNNYLCHLIKMWNFNFPIFFSFKKLINEYIEIYVLLINNFLNIDSSIFSEKKIIEGNSSLEYFINENIKQSLIYNKNIINHKMSINMLNLLEQIINKNVYLEKINNYNIEKKEKEKEKMEDICNNILKIEKTNHEKECINEYTKRNVDYKDSYNLKDEDKIDYFKNDYSDILKICKIILKDFSEIIIACVYKMKDKKKLIEIVISNFKKINNVNKHFLKFYFINIILPFKKFFNDDYIKNRLFYIYSFILRKLKIEEIKAYIFSEIIFLNYSIFNILNTIKYSPFLFYYLEYNKNKIDVTFFNDSIFKGDYNAYFRKFYRNNLDYFFLIVNSCKKEYYLLPIIIYNIYIFYEITINISEYFQYDKAYLNNFLYYYNCNNLIKLFLLFLKILRIIYNEKNSFLKLEDNLRNDQIIFYFLKKFFNLKDFNSFFINFFVDLYLFYKSYKSLFFVHIFFQNFDRSLYFSFLKQFFKFPFFLFQEEKYLKEKNNNDIYDIHCNFISTIQKNSSYVVKCKDFNNFVEYQEQNVNKKISQYIENNENRKKKKKSMYGKMNNSDIENYKNIDKSNETNENSCIISFDNCKIYPEEKNKKYINVNKQNVRNYFLINIINNIFDELSSFILQDNFYEIIKDNNEKIYIEKNYKKNKIHIFILTLLKTDILNRNFKRIKKYNLNVNDFFFYFILEKNSYIFNCLLSKSSIHAYKVSKFYKDCLSYFKINIEDILKKRYSGEHLFMENRNVRKKDLFNELKLFIKEFNNLNLFKNYKKLKKSYNIYRNEKYHEERNDISHDETKLKWVIEYIIKQKETKKESNLINKNHIVNYDVYNINLLFVGYCLILNCLKYKSKNKKESFLMLANMFDMFLSKLKNPNNLKENACLLKNAQHLIDLIYIMDAYQLKITNKLITIINDRNNFYSNSNISVFLHNKLETYKKNYLDKYFSTNLYTFYLNHVNIYNCWKKLTIFKNIISNDNFLYFNTSYIFSIFDQILNDLIENLTNQISQREVNLNTVVNYENTKECNDDLYKIIDNFIHIIYINNILTFISVYSKESFYIYSLFDFYIKMKSFLKEIFKENYKSYDHNNRGNILMHNFNKESKSDKNKKYSNNSTEDSNIKLQSKRDDKINIKNNNIDNNSYFNKNDSNINEHICYTLISHFPFCLININEIINLYIDFINNNFFNIVNYLENNKKVLTLISSCQFFKNNESNNNNNNNDEISKYYGNLILCNTYFFKSIIYIYMQSCIYLNNPQHIYNFLKNITSINKNILSMNIIKYLLGIFFLKNKDFYFCRMFIENALYDLEEKNNERNFIYDLNSYDDLINLYFMNVSFCDNKRKLRNLCDNLNKTIFLHTNHVDNKNDFLNLIINYYDYNLSMMHNSKYDINDSSFYNFEDVKKKEQVLQSYENFHKNNNIDSDDINHSFNKNISNVKLKNNSIYNDILEKNALFVIKNINKNKLVHEYDEKSEKAKFLFYNFNKYLKKNSFYCYEFYIRKKLFTGYMNNENKINVLRKKNKFCYTNNINLYNTDYLKEDFMNNSIYKYFSYRNRKDILIFFLINNIFNFYKKKNNFFSIYLLIKNNYKYKKYIENNKLFFSIINNNHLNNFSIKYKLKNLEVSNKLLYHHIFVKERSFLNKPIFKYDNENECVLDNDIDINYSKMNENYLNFIFHVLNKRNYYENTNFREHIEYINNMKNENNTFLYNNYEDNIFKHLYNEYMNEEYLIINEIEKKKMNVHYSYWNNSFKNNLFLLKIYYELYVSKTKGKMQKKCNEYIDISYLVELKKIRKLIIKFSNCKQKFYDWNYIKSYLYDKKKDNSSYIDIILNHLLFLQYTKTLFLYNSINSMINSFDYSFNSNVNQKNSDGSIYLKNNFKIKNKLLFLFKNIFIFYHEKEILKKMLLSSIQTRNVEILSQEIYEIGLKNKSIPKICEKEGVKYIHNECHNNFIYDCNIIDKNDEKNVIKKNEIEDNFVINSATNYDLCIYDFIIKIPIYMYALIYRNILNYFFEKNEDLNLKRIIFFLFLHLYKKIPEIITIHLTAFYKMFIYDKYKKIFNENFFSLLYKKQNNLMNKNDYQERNIYNDKFHIANTLYEKSAISNEQEKIINEFENMEKHLTTCVHYNNSEKEDKFSDIHIDSNSKESEEKHNILHDYFITCNNVTVIQFFNKIKDSNFLFCLDFNDNITSLLNSFELIFSRIFQILLSYVKHLMNIYIKNMQFPSLKTEEMQHSLNSSQTEKDLSDDNETVKCELNNLWKNKFLFLLIFLNELVLYLNDECENNNIFLNYFFFHMHLMSEFSNITNINFYIKNLIEEELRKIYIVFIDFYCYLYIKKKIKLIKDIKVSIKKHILITQNIDIPEFNIKHFEELKQFLFNFNNFLYKIIENNKVLDLKNCFFSDFIEYKSSTKNSELINLFLEEKTCYDMIAYNKIINFRNEVYTIKINNPMKIITIIFQNGNINSYIIKYGEDLRINKYISDFFDFTFHLINKKKFYKNSLCDKFLYNNIFHSNKVLKNMIMREEEIFFDFSKCITVNSSDIIYLSNIIGLIKKNKNVISVLSLINDENKKNFNENYNEKFAKKIKKYEEEKMNQIKSSVYSEQKMVFENGKNEIEKIDKYVSIKNKKITKREKKKILKEVYEELKVEYEKQTYSIKLYIHMLSNNNKEYFNNRKKYTSSLIFNSCINFIAKVGDRHLNNILYDYINHEIFNIDLNLSFQKGLYLTNPEVVPIRITDIFWKATIFNFSNSTFIYNLNKISSIIYQYKNYYLNNFFQFFFYPFYYHKNRNFFQILQFNHSLKSNCSITNYVEKKCSLQNINDLLFFIYSMIKCFNSIYMNHSFIINNINKFKKIIPSHIHPMYYNNIKLKNKIGNLINNRLYYFHYRKIINSSNNYMNQIFCKIFYLINNYKYVKKKNTMEETQQNIFDKENERTKKETKNMIININHEIKCLYNYPYVLSNSINSNDKNYDENLNESNKDILYIDHKNNMKNLFKKVPLYHLNKLHKLLQLKEINKLYLLKIEKCIKKLFVIYNQNYLINKTINKKFHTAKDCIIECLKINKTNISNESLTEINNILYDNFLIIENIVNKNMKTHFIYIYFISYMFYIFSIDLKKIMKIYISHKRNSLKYFMKESFFFPQVKRSCLRKIIINTSKYLYNLKNNNIFYYLSIEDNKIKNDNNDLQKQTHKYSKNDDNTDINFLNTKEYEKIKNYLIIINENITNISKVYNMIKKKYTDILNSIIIYSTLFIFLYLKNIDLKMEEKEKIFYSHYRNFNLKYDFFYAYLFNSPLENNTYVYYVSFKILYILKYIQYFLQNNYYKYYLSILLCLEKNKKTKKCIYINNNNNRNNENIKVGIRQKIYNTFYELKKAKTKIDVKKKKKKCFRFTHKIIIKSNIRRYASSHYKNRNLLNYFNFLIYLLSRNNFKKNIMKQINNFYKYMIIFQNIKINNKKKINIVYAYNKIVEMYRFYDINIYYKKNIIDIYRDKNLYFYKPFYDSKMFLHDDNELDLSENSDDSITFNEQNKLLKFHKSIYYSNHKFKKIKELKNKKENRKNCVIQKTKMNIKPFEKFQRINKLHKEIDEEKLYYNELNMLYYMKHFESNNDVHFFNQKIYYNEKDCDILLSSKNLISSIYYAQNDLMKKSRKPANLHFLRKSNLFQQVFYVSKSPNYLSKIYQGWAPWL</sequence>
<evidence type="ECO:0000259" key="3">
    <source>
        <dbReference type="PROSITE" id="PS50290"/>
    </source>
</evidence>
<feature type="transmembrane region" description="Helical" evidence="2">
    <location>
        <begin position="797"/>
        <end position="819"/>
    </location>
</feature>
<dbReference type="PROSITE" id="PS50290">
    <property type="entry name" value="PI3_4_KINASE_3"/>
    <property type="match status" value="1"/>
</dbReference>
<comment type="caution">
    <text evidence="4">The sequence shown here is derived from an EMBL/GenBank/DDBJ whole genome shotgun (WGS) entry which is preliminary data.</text>
</comment>
<feature type="coiled-coil region" evidence="1">
    <location>
        <begin position="521"/>
        <end position="556"/>
    </location>
</feature>
<keyword evidence="5" id="KW-1185">Reference proteome</keyword>
<keyword evidence="2" id="KW-0812">Transmembrane</keyword>
<dbReference type="OMA" id="QVQYYEQ"/>
<dbReference type="RefSeq" id="XP_028528715.1">
    <property type="nucleotide sequence ID" value="XM_028672131.1"/>
</dbReference>
<dbReference type="VEuPathDB" id="PlasmoDB:PGAL8A_00312000"/>
<feature type="transmembrane region" description="Helical" evidence="2">
    <location>
        <begin position="684"/>
        <end position="704"/>
    </location>
</feature>
<feature type="domain" description="PI3K/PI4K catalytic" evidence="3">
    <location>
        <begin position="2848"/>
        <end position="3235"/>
    </location>
</feature>
<evidence type="ECO:0000256" key="1">
    <source>
        <dbReference type="SAM" id="Coils"/>
    </source>
</evidence>
<keyword evidence="2" id="KW-0472">Membrane</keyword>
<reference evidence="4" key="1">
    <citation type="submission" date="2015-04" db="EMBL/GenBank/DDBJ databases">
        <authorList>
            <consortium name="Pathogen Informatics"/>
        </authorList>
    </citation>
    <scope>NUCLEOTIDE SEQUENCE [LARGE SCALE GENOMIC DNA]</scope>
    <source>
        <strain evidence="4">8A</strain>
    </source>
</reference>
<evidence type="ECO:0000313" key="4">
    <source>
        <dbReference type="EMBL" id="CRG95907.1"/>
    </source>
</evidence>
<dbReference type="SUPFAM" id="SSF56112">
    <property type="entry name" value="Protein kinase-like (PK-like)"/>
    <property type="match status" value="1"/>
</dbReference>
<evidence type="ECO:0000256" key="2">
    <source>
        <dbReference type="SAM" id="Phobius"/>
    </source>
</evidence>
<feature type="coiled-coil region" evidence="1">
    <location>
        <begin position="3322"/>
        <end position="3349"/>
    </location>
</feature>
<accession>A0A1J1GUI7</accession>
<dbReference type="Proteomes" id="UP000220797">
    <property type="component" value="Unassembled WGS sequence"/>
</dbReference>
<dbReference type="EMBL" id="CVMV01000045">
    <property type="protein sequence ID" value="CRG95907.1"/>
    <property type="molecule type" value="Genomic_DNA"/>
</dbReference>
<feature type="transmembrane region" description="Helical" evidence="2">
    <location>
        <begin position="3505"/>
        <end position="3523"/>
    </location>
</feature>